<reference evidence="1 2" key="1">
    <citation type="submission" date="2016-10" db="EMBL/GenBank/DDBJ databases">
        <title>Lutibacter sp. LPB0138, isolated from marine gastropod.</title>
        <authorList>
            <person name="Kim E."/>
            <person name="Yi H."/>
        </authorList>
    </citation>
    <scope>NUCLEOTIDE SEQUENCE [LARGE SCALE GENOMIC DNA]</scope>
    <source>
        <strain evidence="1 2">LPB0138</strain>
    </source>
</reference>
<protein>
    <submittedName>
        <fullName evidence="1">Uncharacterized protein</fullName>
    </submittedName>
</protein>
<name>A0A1D8P843_9FLAO</name>
<dbReference type="OrthoDB" id="1397329at2"/>
<accession>A0A1D8P843</accession>
<sequence length="639" mass="76051">MNNADYKKEVHNLYKNNRFLEAYQCAWNLPFKDFISWFTDVPGKRKQIKGVTLFNDPFFYNSFLITQSTEWLRHKDAILLWEHYLNTQKSVIIEFELFVAHNNSSLFIEGYKNRLVFLNDKRISKLQVQHLPFQIVSELKIWNRFNNLLNPKWNKIKDLIEDMDLASYEICMVLFSAFEAYIYKNPDDKLRWYNAGESLSLLIAYIQSKYNLSNLNVDKTTLIKAYHQNVHKLKGEEVFNKVYDYVLLRENIYRYAYEPGLDVFINNDDVLRFHESDAFNEKWEYDADRYSVNEQSYYGYGEQLFDELKEENKDPNNQLGNARQLAIKQAIYDLGIRDEDLKNNKLPNLNFIISFLHGIAWRKLETSEKPLHEIARIRQNEYAKGVLELNYKYKSSEFILISNNNTLHNAAKTFGLNCSKQEFDKLIHTFSFNWKVKTFDPLKQSISLWQKPYIQIGKHIISPISILTSFTGLYTISESILKNFKPREGKRIENILKNTYENTQWKTSLLEKSQEYGDVDVVMEDAENIVFMQLKRTSQKTDMRKLYIQLPQDRRAIKQLSEAKFWNTSRKQIHLWYVTTAFEKVGICEKEVYRVSYQDLIHIKRLRDSDGLRFNSLNDFIEMIESDTLYRISKQDVIN</sequence>
<dbReference type="Proteomes" id="UP000176050">
    <property type="component" value="Chromosome"/>
</dbReference>
<dbReference type="EMBL" id="CP017478">
    <property type="protein sequence ID" value="AOW20752.1"/>
    <property type="molecule type" value="Genomic_DNA"/>
</dbReference>
<dbReference type="AlphaFoldDB" id="A0A1D8P843"/>
<gene>
    <name evidence="1" type="ORF">LPB138_08720</name>
</gene>
<organism evidence="1 2">
    <name type="scientific">Urechidicola croceus</name>
    <dbReference type="NCBI Taxonomy" id="1850246"/>
    <lineage>
        <taxon>Bacteria</taxon>
        <taxon>Pseudomonadati</taxon>
        <taxon>Bacteroidota</taxon>
        <taxon>Flavobacteriia</taxon>
        <taxon>Flavobacteriales</taxon>
        <taxon>Flavobacteriaceae</taxon>
        <taxon>Urechidicola</taxon>
    </lineage>
</organism>
<dbReference type="KEGG" id="lul:LPB138_08720"/>
<dbReference type="RefSeq" id="WP_070236916.1">
    <property type="nucleotide sequence ID" value="NZ_CP017478.1"/>
</dbReference>
<proteinExistence type="predicted"/>
<evidence type="ECO:0000313" key="1">
    <source>
        <dbReference type="EMBL" id="AOW20752.1"/>
    </source>
</evidence>
<dbReference type="STRING" id="1850246.LPB138_08720"/>
<keyword evidence="2" id="KW-1185">Reference proteome</keyword>
<evidence type="ECO:0000313" key="2">
    <source>
        <dbReference type="Proteomes" id="UP000176050"/>
    </source>
</evidence>